<dbReference type="AlphaFoldDB" id="A0AAV6XKS2"/>
<keyword evidence="2" id="KW-0430">Lectin</keyword>
<evidence type="ECO:0000313" key="4">
    <source>
        <dbReference type="EMBL" id="KAG8380764.1"/>
    </source>
</evidence>
<name>A0AAV6XKS2_9LAMI</name>
<organism evidence="4 5">
    <name type="scientific">Buddleja alternifolia</name>
    <dbReference type="NCBI Taxonomy" id="168488"/>
    <lineage>
        <taxon>Eukaryota</taxon>
        <taxon>Viridiplantae</taxon>
        <taxon>Streptophyta</taxon>
        <taxon>Embryophyta</taxon>
        <taxon>Tracheophyta</taxon>
        <taxon>Spermatophyta</taxon>
        <taxon>Magnoliopsida</taxon>
        <taxon>eudicotyledons</taxon>
        <taxon>Gunneridae</taxon>
        <taxon>Pentapetalae</taxon>
        <taxon>asterids</taxon>
        <taxon>lamiids</taxon>
        <taxon>Lamiales</taxon>
        <taxon>Scrophulariaceae</taxon>
        <taxon>Buddlejeae</taxon>
        <taxon>Buddleja</taxon>
    </lineage>
</organism>
<dbReference type="PANTHER" id="PTHR47293:SF15">
    <property type="entry name" value="JACALIN-RELATED LECTIN 19"/>
    <property type="match status" value="1"/>
</dbReference>
<dbReference type="Gene3D" id="2.100.10.30">
    <property type="entry name" value="Jacalin-like lectin domain"/>
    <property type="match status" value="1"/>
</dbReference>
<dbReference type="PANTHER" id="PTHR47293">
    <property type="entry name" value="JACALIN-RELATED LECTIN 3"/>
    <property type="match status" value="1"/>
</dbReference>
<gene>
    <name evidence="4" type="ORF">BUALT_Bualt06G0050000</name>
</gene>
<dbReference type="EMBL" id="WHWC01000006">
    <property type="protein sequence ID" value="KAG8380764.1"/>
    <property type="molecule type" value="Genomic_DNA"/>
</dbReference>
<keyword evidence="5" id="KW-1185">Reference proteome</keyword>
<dbReference type="SMART" id="SM00915">
    <property type="entry name" value="Jacalin"/>
    <property type="match status" value="1"/>
</dbReference>
<feature type="domain" description="Jacalin-type lectin" evidence="3">
    <location>
        <begin position="7"/>
        <end position="154"/>
    </location>
</feature>
<dbReference type="CDD" id="cd09612">
    <property type="entry name" value="Jacalin"/>
    <property type="match status" value="1"/>
</dbReference>
<dbReference type="InterPro" id="IPR036404">
    <property type="entry name" value="Jacalin-like_lectin_dom_sf"/>
</dbReference>
<evidence type="ECO:0000256" key="1">
    <source>
        <dbReference type="ARBA" id="ARBA00006568"/>
    </source>
</evidence>
<accession>A0AAV6XKS2</accession>
<dbReference type="PROSITE" id="PS51752">
    <property type="entry name" value="JACALIN_LECTIN"/>
    <property type="match status" value="1"/>
</dbReference>
<reference evidence="4" key="1">
    <citation type="submission" date="2019-10" db="EMBL/GenBank/DDBJ databases">
        <authorList>
            <person name="Zhang R."/>
            <person name="Pan Y."/>
            <person name="Wang J."/>
            <person name="Ma R."/>
            <person name="Yu S."/>
        </authorList>
    </citation>
    <scope>NUCLEOTIDE SEQUENCE</scope>
    <source>
        <strain evidence="4">LA-IB0</strain>
        <tissue evidence="4">Leaf</tissue>
    </source>
</reference>
<comment type="caution">
    <text evidence="4">The sequence shown here is derived from an EMBL/GenBank/DDBJ whole genome shotgun (WGS) entry which is preliminary data.</text>
</comment>
<evidence type="ECO:0000259" key="3">
    <source>
        <dbReference type="PROSITE" id="PS51752"/>
    </source>
</evidence>
<dbReference type="FunFam" id="2.100.10.30:FF:000001">
    <property type="entry name" value="Jacalin-related lectin 33"/>
    <property type="match status" value="1"/>
</dbReference>
<comment type="similarity">
    <text evidence="1">Belongs to the jacalin lectin family.</text>
</comment>
<dbReference type="InterPro" id="IPR001229">
    <property type="entry name" value="Jacalin-like_lectin_dom"/>
</dbReference>
<dbReference type="Pfam" id="PF01419">
    <property type="entry name" value="Jacalin"/>
    <property type="match status" value="1"/>
</dbReference>
<evidence type="ECO:0000313" key="5">
    <source>
        <dbReference type="Proteomes" id="UP000826271"/>
    </source>
</evidence>
<dbReference type="InterPro" id="IPR033734">
    <property type="entry name" value="Jacalin-like_lectin_dom_plant"/>
</dbReference>
<sequence length="158" mass="17394">MVHMGKTTTVGPWGGNGQINWDDGSYDGVRIITLEYGKCINTIQVIYDKNGKLIQGARHGNVGGHPATGFAQIILQYPEEILTTVSGYYSKLKDYYEVDPIIRSLTFKTNMGTYGPYGVEEGAPFSASFETEKIVGFLGKSGWYLDAIGFHITPTKKI</sequence>
<dbReference type="GO" id="GO:0030246">
    <property type="term" value="F:carbohydrate binding"/>
    <property type="evidence" value="ECO:0007669"/>
    <property type="project" value="UniProtKB-KW"/>
</dbReference>
<protein>
    <recommendedName>
        <fullName evidence="3">Jacalin-type lectin domain-containing protein</fullName>
    </recommendedName>
</protein>
<dbReference type="Proteomes" id="UP000826271">
    <property type="component" value="Unassembled WGS sequence"/>
</dbReference>
<proteinExistence type="inferred from homology"/>
<evidence type="ECO:0000256" key="2">
    <source>
        <dbReference type="ARBA" id="ARBA00022734"/>
    </source>
</evidence>
<dbReference type="SUPFAM" id="SSF51101">
    <property type="entry name" value="Mannose-binding lectins"/>
    <property type="match status" value="1"/>
</dbReference>